<dbReference type="Proteomes" id="UP000481861">
    <property type="component" value="Unassembled WGS sequence"/>
</dbReference>
<dbReference type="SUPFAM" id="SSF52540">
    <property type="entry name" value="P-loop containing nucleoside triphosphate hydrolases"/>
    <property type="match status" value="1"/>
</dbReference>
<feature type="domain" description="DUF7791" evidence="3">
    <location>
        <begin position="576"/>
        <end position="692"/>
    </location>
</feature>
<dbReference type="Pfam" id="PF24883">
    <property type="entry name" value="NPHP3_N"/>
    <property type="match status" value="1"/>
</dbReference>
<feature type="domain" description="Nephrocystin 3-like N-terminal" evidence="2">
    <location>
        <begin position="265"/>
        <end position="438"/>
    </location>
</feature>
<keyword evidence="1" id="KW-0677">Repeat</keyword>
<dbReference type="InterPro" id="IPR056884">
    <property type="entry name" value="NPHP3-like_N"/>
</dbReference>
<accession>A0A7C8MGS0</accession>
<evidence type="ECO:0000313" key="5">
    <source>
        <dbReference type="Proteomes" id="UP000481861"/>
    </source>
</evidence>
<protein>
    <recommendedName>
        <fullName evidence="6">NACHT domain-containing protein</fullName>
    </recommendedName>
</protein>
<dbReference type="PANTHER" id="PTHR10039">
    <property type="entry name" value="AMELOGENIN"/>
    <property type="match status" value="1"/>
</dbReference>
<dbReference type="Pfam" id="PF25053">
    <property type="entry name" value="DUF7791"/>
    <property type="match status" value="1"/>
</dbReference>
<dbReference type="EMBL" id="JAADJZ010000003">
    <property type="protein sequence ID" value="KAF2876481.1"/>
    <property type="molecule type" value="Genomic_DNA"/>
</dbReference>
<evidence type="ECO:0000313" key="4">
    <source>
        <dbReference type="EMBL" id="KAF2876481.1"/>
    </source>
</evidence>
<dbReference type="PANTHER" id="PTHR10039:SF5">
    <property type="entry name" value="NACHT DOMAIN-CONTAINING PROTEIN"/>
    <property type="match status" value="1"/>
</dbReference>
<gene>
    <name evidence="4" type="ORF">BDV95DRAFT_590592</name>
</gene>
<organism evidence="4 5">
    <name type="scientific">Massariosphaeria phaeospora</name>
    <dbReference type="NCBI Taxonomy" id="100035"/>
    <lineage>
        <taxon>Eukaryota</taxon>
        <taxon>Fungi</taxon>
        <taxon>Dikarya</taxon>
        <taxon>Ascomycota</taxon>
        <taxon>Pezizomycotina</taxon>
        <taxon>Dothideomycetes</taxon>
        <taxon>Pleosporomycetidae</taxon>
        <taxon>Pleosporales</taxon>
        <taxon>Pleosporales incertae sedis</taxon>
        <taxon>Massariosphaeria</taxon>
    </lineage>
</organism>
<evidence type="ECO:0008006" key="6">
    <source>
        <dbReference type="Google" id="ProtNLM"/>
    </source>
</evidence>
<dbReference type="InterPro" id="IPR027417">
    <property type="entry name" value="P-loop_NTPase"/>
</dbReference>
<evidence type="ECO:0000256" key="1">
    <source>
        <dbReference type="ARBA" id="ARBA00022737"/>
    </source>
</evidence>
<dbReference type="InterPro" id="IPR056693">
    <property type="entry name" value="DUF7791"/>
</dbReference>
<proteinExistence type="predicted"/>
<dbReference type="AlphaFoldDB" id="A0A7C8MGS0"/>
<evidence type="ECO:0000259" key="2">
    <source>
        <dbReference type="Pfam" id="PF24883"/>
    </source>
</evidence>
<dbReference type="Gene3D" id="3.40.50.300">
    <property type="entry name" value="P-loop containing nucleotide triphosphate hydrolases"/>
    <property type="match status" value="1"/>
</dbReference>
<reference evidence="4 5" key="1">
    <citation type="submission" date="2020-01" db="EMBL/GenBank/DDBJ databases">
        <authorList>
            <consortium name="DOE Joint Genome Institute"/>
            <person name="Haridas S."/>
            <person name="Albert R."/>
            <person name="Binder M."/>
            <person name="Bloem J."/>
            <person name="Labutti K."/>
            <person name="Salamov A."/>
            <person name="Andreopoulos B."/>
            <person name="Baker S.E."/>
            <person name="Barry K."/>
            <person name="Bills G."/>
            <person name="Bluhm B.H."/>
            <person name="Cannon C."/>
            <person name="Castanera R."/>
            <person name="Culley D.E."/>
            <person name="Daum C."/>
            <person name="Ezra D."/>
            <person name="Gonzalez J.B."/>
            <person name="Henrissat B."/>
            <person name="Kuo A."/>
            <person name="Liang C."/>
            <person name="Lipzen A."/>
            <person name="Lutzoni F."/>
            <person name="Magnuson J."/>
            <person name="Mondo S."/>
            <person name="Nolan M."/>
            <person name="Ohm R."/>
            <person name="Pangilinan J."/>
            <person name="Park H.-J.H."/>
            <person name="Ramirez L."/>
            <person name="Alfaro M."/>
            <person name="Sun H."/>
            <person name="Tritt A."/>
            <person name="Yoshinaga Y."/>
            <person name="Zwiers L.-H.L."/>
            <person name="Turgeon B.G."/>
            <person name="Goodwin S.B."/>
            <person name="Spatafora J.W."/>
            <person name="Crous P.W."/>
            <person name="Grigoriev I.V."/>
        </authorList>
    </citation>
    <scope>NUCLEOTIDE SEQUENCE [LARGE SCALE GENOMIC DNA]</scope>
    <source>
        <strain evidence="4 5">CBS 611.86</strain>
    </source>
</reference>
<name>A0A7C8MGS0_9PLEO</name>
<dbReference type="OrthoDB" id="443402at2759"/>
<comment type="caution">
    <text evidence="4">The sequence shown here is derived from an EMBL/GenBank/DDBJ whole genome shotgun (WGS) entry which is preliminary data.</text>
</comment>
<keyword evidence="5" id="KW-1185">Reference proteome</keyword>
<evidence type="ECO:0000259" key="3">
    <source>
        <dbReference type="Pfam" id="PF25053"/>
    </source>
</evidence>
<sequence>MKPLPAVGLASSLVQIIDFSVKVLQKEYKIYQSADGDFIENPTLLQNAVDNLFRLLFQLENNDLKKLSADPKRGKLSEAAEHLLKLGDETKLLATPLIDAILQAQAKGSYGDPKWTTLREALLTVWKKKDVTGLKKKLRNVRKDVDTSLLLALKQYLNQSAETGLPVFSAEDASHVERWQNDAMDAVHTNDWKPKTKKDVEGFSKHVDLLVQVENQAHFYSQMFAKLYFPHMDDRLHTLSAAHEGTFDWIFDSNNDESKTIHCINLLDWLSDSSGQNLFWITGKPGSGKSTLMKSLLRNPRLFPSLESWSDSAPGIITGFFFWGSGTKLQKSVEGLLRSLLYEALQDMLYGPLEQDPILVQLLFPSRWNQFASYGGGMYPFTVPELRLSFDLMISDVTRKFFLLIDGLDELDDYPNDIIDLLLSATKRDNVKICASSRPSPGFQDAFQERPRLVVDQKTRKDIQAYVQQMFNKDERLSRLRQEQTKDALEQELVHTMAEKSSGVFLWAYLGTDSLLQAGDELDEESDGLKVVSTRLKGLPLDLNLLLTQIFETMGQDDLWQASRLCRLIDAHGYPGLLSLSFSNDVDTRSSLHADIRPLKDSEVTKRLDDMTDLLSTKCRNLFSVFETSGSESHDVGHLRVTYAHRCIRDFVHTRPVWSKICEATGNDSFSSDEYWANASLWSLKTLQARRTSHIEVLRIWDDLAWCIEYALRLEDHDKKVRVTYLDEVGRAAIIERRDQISVMDLPQGVTVESFLDIAVWLNLQGYVAIKAKSAERKEIKHAMEYSKALRRQLGISGEVFWIGEKKRIKSAYGQSALELGQLLEYYAKPVKFATSKPKFEIPEHE</sequence>